<dbReference type="EMBL" id="CP031320">
    <property type="protein sequence ID" value="AXK36224.1"/>
    <property type="molecule type" value="Genomic_DNA"/>
</dbReference>
<dbReference type="RefSeq" id="WP_208883029.1">
    <property type="nucleotide sequence ID" value="NZ_CP031320.1"/>
</dbReference>
<dbReference type="KEGG" id="sarm:DVA86_30165"/>
<dbReference type="SUPFAM" id="SSF53474">
    <property type="entry name" value="alpha/beta-Hydrolases"/>
    <property type="match status" value="1"/>
</dbReference>
<dbReference type="InterPro" id="IPR029058">
    <property type="entry name" value="AB_hydrolase_fold"/>
</dbReference>
<dbReference type="Proteomes" id="UP000254425">
    <property type="component" value="Chromosome"/>
</dbReference>
<dbReference type="InterPro" id="IPR052897">
    <property type="entry name" value="Sec-Metab_Biosynth_Hydrolase"/>
</dbReference>
<dbReference type="InterPro" id="IPR000073">
    <property type="entry name" value="AB_hydrolase_1"/>
</dbReference>
<dbReference type="Pfam" id="PF12697">
    <property type="entry name" value="Abhydrolase_6"/>
    <property type="match status" value="1"/>
</dbReference>
<gene>
    <name evidence="2" type="ORF">DVA86_30165</name>
</gene>
<keyword evidence="2" id="KW-0378">Hydrolase</keyword>
<dbReference type="PANTHER" id="PTHR37017:SF11">
    <property type="entry name" value="ESTERASE_LIPASE_THIOESTERASE DOMAIN-CONTAINING PROTEIN"/>
    <property type="match status" value="1"/>
</dbReference>
<evidence type="ECO:0000313" key="2">
    <source>
        <dbReference type="EMBL" id="AXK36224.1"/>
    </source>
</evidence>
<feature type="domain" description="AB hydrolase-1" evidence="1">
    <location>
        <begin position="62"/>
        <end position="330"/>
    </location>
</feature>
<dbReference type="PROSITE" id="PS51318">
    <property type="entry name" value="TAT"/>
    <property type="match status" value="1"/>
</dbReference>
<evidence type="ECO:0000313" key="3">
    <source>
        <dbReference type="Proteomes" id="UP000254425"/>
    </source>
</evidence>
<evidence type="ECO:0000259" key="1">
    <source>
        <dbReference type="Pfam" id="PF12697"/>
    </source>
</evidence>
<dbReference type="Gene3D" id="3.40.50.1820">
    <property type="entry name" value="alpha/beta hydrolase"/>
    <property type="match status" value="1"/>
</dbReference>
<organism evidence="2 3">
    <name type="scientific">Streptomyces armeniacus</name>
    <dbReference type="NCBI Taxonomy" id="83291"/>
    <lineage>
        <taxon>Bacteria</taxon>
        <taxon>Bacillati</taxon>
        <taxon>Actinomycetota</taxon>
        <taxon>Actinomycetes</taxon>
        <taxon>Kitasatosporales</taxon>
        <taxon>Streptomycetaceae</taxon>
        <taxon>Streptomyces</taxon>
    </lineage>
</organism>
<proteinExistence type="predicted"/>
<accession>A0A345XX58</accession>
<protein>
    <submittedName>
        <fullName evidence="2">Alpha/beta hydrolase</fullName>
    </submittedName>
</protein>
<dbReference type="PANTHER" id="PTHR37017">
    <property type="entry name" value="AB HYDROLASE-1 DOMAIN-CONTAINING PROTEIN-RELATED"/>
    <property type="match status" value="1"/>
</dbReference>
<dbReference type="AlphaFoldDB" id="A0A345XX58"/>
<keyword evidence="3" id="KW-1185">Reference proteome</keyword>
<dbReference type="InterPro" id="IPR006311">
    <property type="entry name" value="TAT_signal"/>
</dbReference>
<reference evidence="2 3" key="1">
    <citation type="submission" date="2018-07" db="EMBL/GenBank/DDBJ databases">
        <title>Draft genome of the type strain Streptomyces armeniacus ATCC 15676.</title>
        <authorList>
            <person name="Labana P."/>
            <person name="Gosse J.T."/>
            <person name="Boddy C.N."/>
        </authorList>
    </citation>
    <scope>NUCLEOTIDE SEQUENCE [LARGE SCALE GENOMIC DNA]</scope>
    <source>
        <strain evidence="2 3">ATCC 15676</strain>
    </source>
</reference>
<dbReference type="GO" id="GO:0016787">
    <property type="term" value="F:hydrolase activity"/>
    <property type="evidence" value="ECO:0007669"/>
    <property type="project" value="UniProtKB-KW"/>
</dbReference>
<name>A0A345XX58_9ACTN</name>
<sequence>MSGDSYGGRVTRRIALRNAGIVAGGAALAAGTGAGTGAASAAVRGAPHGGGRPRHGTVRTYVLVHGTHSAGAYWTPIARELTLRGHRVVAVDQPLHGAEAFVPEAYQTQDLRALATEPSPVARLGLDDYARRVEQAVRRAAEHGPLVLVAHSMGGISVTRTGNAVPELIDHICYMASFCPSRSMPTLNDCMSAPESASAVSTDEQVVGDMERLGVARFNWRTGRRKDLDVFKEMICADHPDDAFRRVIAGMQTDETLRAYGERAVGERDTWGRVPRTYLRFGRDRLVTPELQDRMINEADRLTPGNQFTVHDFTRAPHIGPLDPAPVVDALEGVAVRRR</sequence>